<gene>
    <name evidence="1" type="ORF">AVEN_210132_1</name>
</gene>
<accession>A0A4Y2MKY5</accession>
<name>A0A4Y2MKY5_ARAVE</name>
<reference evidence="1 2" key="1">
    <citation type="journal article" date="2019" name="Sci. Rep.">
        <title>Orb-weaving spider Araneus ventricosus genome elucidates the spidroin gene catalogue.</title>
        <authorList>
            <person name="Kono N."/>
            <person name="Nakamura H."/>
            <person name="Ohtoshi R."/>
            <person name="Moran D.A.P."/>
            <person name="Shinohara A."/>
            <person name="Yoshida Y."/>
            <person name="Fujiwara M."/>
            <person name="Mori M."/>
            <person name="Tomita M."/>
            <person name="Arakawa K."/>
        </authorList>
    </citation>
    <scope>NUCLEOTIDE SEQUENCE [LARGE SCALE GENOMIC DNA]</scope>
</reference>
<proteinExistence type="predicted"/>
<evidence type="ECO:0000313" key="2">
    <source>
        <dbReference type="Proteomes" id="UP000499080"/>
    </source>
</evidence>
<sequence length="84" mass="9603">MPTVDAKAVRSHTVIARCSFKPNCLSKRERIVPVGWQVYVDQKMEYAGGVFLFAFPKLDGSSAYFMEGRHEGRADRSWLLELHN</sequence>
<dbReference type="Proteomes" id="UP000499080">
    <property type="component" value="Unassembled WGS sequence"/>
</dbReference>
<dbReference type="EMBL" id="BGPR01123488">
    <property type="protein sequence ID" value="GBN27074.1"/>
    <property type="molecule type" value="Genomic_DNA"/>
</dbReference>
<comment type="caution">
    <text evidence="1">The sequence shown here is derived from an EMBL/GenBank/DDBJ whole genome shotgun (WGS) entry which is preliminary data.</text>
</comment>
<organism evidence="1 2">
    <name type="scientific">Araneus ventricosus</name>
    <name type="common">Orbweaver spider</name>
    <name type="synonym">Epeira ventricosa</name>
    <dbReference type="NCBI Taxonomy" id="182803"/>
    <lineage>
        <taxon>Eukaryota</taxon>
        <taxon>Metazoa</taxon>
        <taxon>Ecdysozoa</taxon>
        <taxon>Arthropoda</taxon>
        <taxon>Chelicerata</taxon>
        <taxon>Arachnida</taxon>
        <taxon>Araneae</taxon>
        <taxon>Araneomorphae</taxon>
        <taxon>Entelegynae</taxon>
        <taxon>Araneoidea</taxon>
        <taxon>Araneidae</taxon>
        <taxon>Araneus</taxon>
    </lineage>
</organism>
<dbReference type="AlphaFoldDB" id="A0A4Y2MKY5"/>
<evidence type="ECO:0000313" key="1">
    <source>
        <dbReference type="EMBL" id="GBN27074.1"/>
    </source>
</evidence>
<protein>
    <submittedName>
        <fullName evidence="1">Uncharacterized protein</fullName>
    </submittedName>
</protein>
<keyword evidence="2" id="KW-1185">Reference proteome</keyword>